<evidence type="ECO:0000313" key="1">
    <source>
        <dbReference type="EMBL" id="MDF9748385.1"/>
    </source>
</evidence>
<protein>
    <submittedName>
        <fullName evidence="1">Uncharacterized protein</fullName>
    </submittedName>
</protein>
<dbReference type="EMBL" id="JAMQOT010000015">
    <property type="protein sequence ID" value="MDF9748385.1"/>
    <property type="molecule type" value="Genomic_DNA"/>
</dbReference>
<proteinExistence type="predicted"/>
<keyword evidence="2" id="KW-1185">Reference proteome</keyword>
<reference evidence="1" key="1">
    <citation type="submission" date="2022-06" db="EMBL/GenBank/DDBJ databases">
        <title>Natrinema sp. a new haloarchaeum isolate from saline soil.</title>
        <authorList>
            <person name="Strakova D."/>
            <person name="Galisteo C."/>
            <person name="Sanchez-Porro C."/>
            <person name="Ventosa A."/>
        </authorList>
    </citation>
    <scope>NUCLEOTIDE SEQUENCE</scope>
    <source>
        <strain evidence="1">S1CR25-10</strain>
    </source>
</reference>
<dbReference type="Proteomes" id="UP001154061">
    <property type="component" value="Unassembled WGS sequence"/>
</dbReference>
<evidence type="ECO:0000313" key="2">
    <source>
        <dbReference type="Proteomes" id="UP001154061"/>
    </source>
</evidence>
<dbReference type="AlphaFoldDB" id="A0A9Q4L9A0"/>
<organism evidence="1 2">
    <name type="scientific">Natrinema salsiterrestre</name>
    <dbReference type="NCBI Taxonomy" id="2950540"/>
    <lineage>
        <taxon>Archaea</taxon>
        <taxon>Methanobacteriati</taxon>
        <taxon>Methanobacteriota</taxon>
        <taxon>Stenosarchaea group</taxon>
        <taxon>Halobacteria</taxon>
        <taxon>Halobacteriales</taxon>
        <taxon>Natrialbaceae</taxon>
        <taxon>Natrinema</taxon>
    </lineage>
</organism>
<comment type="caution">
    <text evidence="1">The sequence shown here is derived from an EMBL/GenBank/DDBJ whole genome shotgun (WGS) entry which is preliminary data.</text>
</comment>
<accession>A0A9Q4L9A0</accession>
<name>A0A9Q4L9A0_9EURY</name>
<sequence>MLEPLTNHIYEIAGVAIGGAGIARLYYGPQFKEVPWQPLRRVFIPLAHTVAKRSLGESFYATYHVDEDEHVATLDAEPEAVIEDLEAAGYVVEPLAGLKTDWNGNTEVASYARHRGSKPFPGAPEWLRRRQVHVTLFPAPGDGTIVTAHLEYNSWRPDLAEKHYRGVDMDIEKGVELAAQDLGIETTEDLE</sequence>
<dbReference type="RefSeq" id="WP_277525055.1">
    <property type="nucleotide sequence ID" value="NZ_JAMQOT010000015.1"/>
</dbReference>
<gene>
    <name evidence="1" type="ORF">NDI89_22740</name>
</gene>